<sequence length="70" mass="7723">MWVPGSRRYADPTTFRLPGQRWEGRRAEYCALVAVSPSANEALEQVGEQLHAALDELEMLLASGDGPVHD</sequence>
<dbReference type="EMBL" id="CP127294">
    <property type="protein sequence ID" value="WIX76665.1"/>
    <property type="molecule type" value="Genomic_DNA"/>
</dbReference>
<organism evidence="1 2">
    <name type="scientific">Amycolatopsis carbonis</name>
    <dbReference type="NCBI Taxonomy" id="715471"/>
    <lineage>
        <taxon>Bacteria</taxon>
        <taxon>Bacillati</taxon>
        <taxon>Actinomycetota</taxon>
        <taxon>Actinomycetes</taxon>
        <taxon>Pseudonocardiales</taxon>
        <taxon>Pseudonocardiaceae</taxon>
        <taxon>Amycolatopsis</taxon>
    </lineage>
</organism>
<evidence type="ECO:0000313" key="2">
    <source>
        <dbReference type="Proteomes" id="UP001236014"/>
    </source>
</evidence>
<keyword evidence="2" id="KW-1185">Reference proteome</keyword>
<accession>A0A9Y2ICP4</accession>
<gene>
    <name evidence="1" type="ORF">QRX50_35180</name>
</gene>
<name>A0A9Y2ICP4_9PSEU</name>
<dbReference type="Proteomes" id="UP001236014">
    <property type="component" value="Chromosome"/>
</dbReference>
<evidence type="ECO:0000313" key="1">
    <source>
        <dbReference type="EMBL" id="WIX76665.1"/>
    </source>
</evidence>
<dbReference type="RefSeq" id="WP_285967413.1">
    <property type="nucleotide sequence ID" value="NZ_CP127294.1"/>
</dbReference>
<dbReference type="KEGG" id="acab:QRX50_35180"/>
<reference evidence="1 2" key="1">
    <citation type="submission" date="2023-06" db="EMBL/GenBank/DDBJ databases">
        <authorList>
            <person name="Oyuntsetseg B."/>
            <person name="Kim S.B."/>
        </authorList>
    </citation>
    <scope>NUCLEOTIDE SEQUENCE [LARGE SCALE GENOMIC DNA]</scope>
    <source>
        <strain evidence="1 2">2-15</strain>
    </source>
</reference>
<protein>
    <submittedName>
        <fullName evidence="1">Uncharacterized protein</fullName>
    </submittedName>
</protein>
<proteinExistence type="predicted"/>
<dbReference type="AlphaFoldDB" id="A0A9Y2ICP4"/>